<gene>
    <name evidence="1" type="ORF">X777_08298</name>
</gene>
<dbReference type="AlphaFoldDB" id="A0A026WZC1"/>
<protein>
    <submittedName>
        <fullName evidence="1">Uncharacterized protein</fullName>
    </submittedName>
</protein>
<dbReference type="Proteomes" id="UP000053097">
    <property type="component" value="Unassembled WGS sequence"/>
</dbReference>
<dbReference type="EMBL" id="KK107063">
    <property type="protein sequence ID" value="EZA61086.1"/>
    <property type="molecule type" value="Genomic_DNA"/>
</dbReference>
<proteinExistence type="predicted"/>
<evidence type="ECO:0000313" key="1">
    <source>
        <dbReference type="EMBL" id="EZA61086.1"/>
    </source>
</evidence>
<organism evidence="1 2">
    <name type="scientific">Ooceraea biroi</name>
    <name type="common">Clonal raider ant</name>
    <name type="synonym">Cerapachys biroi</name>
    <dbReference type="NCBI Taxonomy" id="2015173"/>
    <lineage>
        <taxon>Eukaryota</taxon>
        <taxon>Metazoa</taxon>
        <taxon>Ecdysozoa</taxon>
        <taxon>Arthropoda</taxon>
        <taxon>Hexapoda</taxon>
        <taxon>Insecta</taxon>
        <taxon>Pterygota</taxon>
        <taxon>Neoptera</taxon>
        <taxon>Endopterygota</taxon>
        <taxon>Hymenoptera</taxon>
        <taxon>Apocrita</taxon>
        <taxon>Aculeata</taxon>
        <taxon>Formicoidea</taxon>
        <taxon>Formicidae</taxon>
        <taxon>Dorylinae</taxon>
        <taxon>Ooceraea</taxon>
    </lineage>
</organism>
<name>A0A026WZC1_OOCBI</name>
<evidence type="ECO:0000313" key="2">
    <source>
        <dbReference type="Proteomes" id="UP000053097"/>
    </source>
</evidence>
<accession>A0A026WZC1</accession>
<reference evidence="1 2" key="1">
    <citation type="journal article" date="2014" name="Curr. Biol.">
        <title>The genome of the clonal raider ant Cerapachys biroi.</title>
        <authorList>
            <person name="Oxley P.R."/>
            <person name="Ji L."/>
            <person name="Fetter-Pruneda I."/>
            <person name="McKenzie S.K."/>
            <person name="Li C."/>
            <person name="Hu H."/>
            <person name="Zhang G."/>
            <person name="Kronauer D.J."/>
        </authorList>
    </citation>
    <scope>NUCLEOTIDE SEQUENCE [LARGE SCALE GENOMIC DNA]</scope>
</reference>
<sequence>CCTLNIARRVLILEFRVGAEEESFPLTHPPLCYNPLMSLCGKVFKAVKHWLWSIAINYQSALSSVTQCV</sequence>
<feature type="non-terminal residue" evidence="1">
    <location>
        <position position="1"/>
    </location>
</feature>
<keyword evidence="2" id="KW-1185">Reference proteome</keyword>
<feature type="non-terminal residue" evidence="1">
    <location>
        <position position="69"/>
    </location>
</feature>